<keyword evidence="3 5" id="KW-0238">DNA-binding</keyword>
<evidence type="ECO:0000256" key="3">
    <source>
        <dbReference type="ARBA" id="ARBA00023125"/>
    </source>
</evidence>
<accession>A0A091C057</accession>
<dbReference type="Pfam" id="PF00589">
    <property type="entry name" value="Phage_integrase"/>
    <property type="match status" value="1"/>
</dbReference>
<protein>
    <submittedName>
        <fullName evidence="8">Putative integrase</fullName>
    </submittedName>
</protein>
<keyword evidence="2" id="KW-0229">DNA integration</keyword>
<evidence type="ECO:0000313" key="8">
    <source>
        <dbReference type="EMBL" id="KFN90115.1"/>
    </source>
</evidence>
<evidence type="ECO:0000256" key="2">
    <source>
        <dbReference type="ARBA" id="ARBA00022908"/>
    </source>
</evidence>
<dbReference type="EMBL" id="JPVU01000228">
    <property type="protein sequence ID" value="KFN90115.1"/>
    <property type="molecule type" value="Genomic_DNA"/>
</dbReference>
<name>A0A091C057_9ENTE</name>
<dbReference type="PANTHER" id="PTHR30629">
    <property type="entry name" value="PROPHAGE INTEGRASE"/>
    <property type="match status" value="1"/>
</dbReference>
<evidence type="ECO:0000313" key="9">
    <source>
        <dbReference type="Proteomes" id="UP000029380"/>
    </source>
</evidence>
<dbReference type="Gene3D" id="1.10.150.130">
    <property type="match status" value="1"/>
</dbReference>
<dbReference type="PATRIC" id="fig|1302649.3.peg.2067"/>
<dbReference type="GO" id="GO:0015074">
    <property type="term" value="P:DNA integration"/>
    <property type="evidence" value="ECO:0007669"/>
    <property type="project" value="UniProtKB-KW"/>
</dbReference>
<comment type="caution">
    <text evidence="8">The sequence shown here is derived from an EMBL/GenBank/DDBJ whole genome shotgun (WGS) entry which is preliminary data.</text>
</comment>
<dbReference type="Proteomes" id="UP000029380">
    <property type="component" value="Unassembled WGS sequence"/>
</dbReference>
<reference evidence="8 9" key="1">
    <citation type="submission" date="2014-08" db="EMBL/GenBank/DDBJ databases">
        <title>Genome sequence of Tetragenococcus muriaticus.</title>
        <authorList>
            <person name="Chuea-nongthon C."/>
            <person name="Rodtong S."/>
            <person name="Yongsawatdigul J."/>
            <person name="Steele J.L."/>
            <person name="Liu X.-y."/>
            <person name="Speers J."/>
            <person name="Glasner J.D."/>
            <person name="Neeno-Eckwall E.C."/>
        </authorList>
    </citation>
    <scope>NUCLEOTIDE SEQUENCE [LARGE SCALE GENOMIC DNA]</scope>
    <source>
        <strain evidence="8 9">PMC-11-5</strain>
    </source>
</reference>
<dbReference type="Pfam" id="PF14659">
    <property type="entry name" value="Phage_int_SAM_3"/>
    <property type="match status" value="1"/>
</dbReference>
<dbReference type="SUPFAM" id="SSF56349">
    <property type="entry name" value="DNA breaking-rejoining enzymes"/>
    <property type="match status" value="1"/>
</dbReference>
<feature type="domain" description="Tyr recombinase" evidence="6">
    <location>
        <begin position="117"/>
        <end position="319"/>
    </location>
</feature>
<evidence type="ECO:0000256" key="4">
    <source>
        <dbReference type="ARBA" id="ARBA00023172"/>
    </source>
</evidence>
<dbReference type="InterPro" id="IPR002104">
    <property type="entry name" value="Integrase_catalytic"/>
</dbReference>
<proteinExistence type="inferred from homology"/>
<dbReference type="PROSITE" id="PS51900">
    <property type="entry name" value="CB"/>
    <property type="match status" value="1"/>
</dbReference>
<dbReference type="InterPro" id="IPR004107">
    <property type="entry name" value="Integrase_SAM-like_N"/>
</dbReference>
<keyword evidence="4" id="KW-0233">DNA recombination</keyword>
<dbReference type="PANTHER" id="PTHR30629:SF2">
    <property type="entry name" value="PROPHAGE INTEGRASE INTS-RELATED"/>
    <property type="match status" value="1"/>
</dbReference>
<sequence length="326" mass="38377">MIRTVFKKRNTGDTFKDVYELWLESYKITVKESTLMILQRDFRNHILPVFGNKPLRKITITEVQKFANEKSKTHTQFKTFIFNISRIFKFAIKQGIVDKNPVDRIFMPRKKEDFEKSKIKYFTQEQLNIFLTYAKEHENTKKFSFFYLMANTGTRQGELLGLQWKHVDFSSQTLKIRQTLAKGKNNRPYLEEPKNKNSKRDIPLNNETIAILKHWRKIQREEMLLYGFNTMDKEQLVFSNCKNSFIEMSSPNYWVKCICKRSGLPQLSPHALRHTFATILISQGKDFKTVSELLGHTNISMTLDVYAGVYKEQKTDAVNVISSILQ</sequence>
<organism evidence="8 9">
    <name type="scientific">Tetragenococcus muriaticus PMC-11-5</name>
    <dbReference type="NCBI Taxonomy" id="1302649"/>
    <lineage>
        <taxon>Bacteria</taxon>
        <taxon>Bacillati</taxon>
        <taxon>Bacillota</taxon>
        <taxon>Bacilli</taxon>
        <taxon>Lactobacillales</taxon>
        <taxon>Enterococcaceae</taxon>
        <taxon>Tetragenococcus</taxon>
    </lineage>
</organism>
<dbReference type="PROSITE" id="PS51898">
    <property type="entry name" value="TYR_RECOMBINASE"/>
    <property type="match status" value="1"/>
</dbReference>
<comment type="similarity">
    <text evidence="1">Belongs to the 'phage' integrase family.</text>
</comment>
<dbReference type="RefSeq" id="WP_052077223.1">
    <property type="nucleotide sequence ID" value="NZ_JPVU01000228.1"/>
</dbReference>
<evidence type="ECO:0000256" key="1">
    <source>
        <dbReference type="ARBA" id="ARBA00008857"/>
    </source>
</evidence>
<evidence type="ECO:0000259" key="7">
    <source>
        <dbReference type="PROSITE" id="PS51900"/>
    </source>
</evidence>
<dbReference type="GO" id="GO:0003677">
    <property type="term" value="F:DNA binding"/>
    <property type="evidence" value="ECO:0007669"/>
    <property type="project" value="UniProtKB-UniRule"/>
</dbReference>
<dbReference type="InterPro" id="IPR044068">
    <property type="entry name" value="CB"/>
</dbReference>
<evidence type="ECO:0000259" key="6">
    <source>
        <dbReference type="PROSITE" id="PS51898"/>
    </source>
</evidence>
<dbReference type="AlphaFoldDB" id="A0A091C057"/>
<dbReference type="InterPro" id="IPR011010">
    <property type="entry name" value="DNA_brk_join_enz"/>
</dbReference>
<evidence type="ECO:0000256" key="5">
    <source>
        <dbReference type="PROSITE-ProRule" id="PRU01248"/>
    </source>
</evidence>
<dbReference type="CDD" id="cd01189">
    <property type="entry name" value="INT_ICEBs1_C_like"/>
    <property type="match status" value="1"/>
</dbReference>
<feature type="domain" description="Core-binding (CB)" evidence="7">
    <location>
        <begin position="13"/>
        <end position="92"/>
    </location>
</feature>
<dbReference type="InterPro" id="IPR013762">
    <property type="entry name" value="Integrase-like_cat_sf"/>
</dbReference>
<dbReference type="InterPro" id="IPR050808">
    <property type="entry name" value="Phage_Integrase"/>
</dbReference>
<dbReference type="OrthoDB" id="9803188at2"/>
<dbReference type="InterPro" id="IPR010998">
    <property type="entry name" value="Integrase_recombinase_N"/>
</dbReference>
<gene>
    <name evidence="8" type="ORF">TMUPMC115_2070</name>
</gene>
<dbReference type="Gene3D" id="1.10.443.10">
    <property type="entry name" value="Intergrase catalytic core"/>
    <property type="match status" value="1"/>
</dbReference>
<dbReference type="GO" id="GO:0006310">
    <property type="term" value="P:DNA recombination"/>
    <property type="evidence" value="ECO:0007669"/>
    <property type="project" value="UniProtKB-KW"/>
</dbReference>